<evidence type="ECO:0000313" key="1">
    <source>
        <dbReference type="EMBL" id="KAF9685141.1"/>
    </source>
</evidence>
<organism evidence="1 2">
    <name type="scientific">Salix dunnii</name>
    <dbReference type="NCBI Taxonomy" id="1413687"/>
    <lineage>
        <taxon>Eukaryota</taxon>
        <taxon>Viridiplantae</taxon>
        <taxon>Streptophyta</taxon>
        <taxon>Embryophyta</taxon>
        <taxon>Tracheophyta</taxon>
        <taxon>Spermatophyta</taxon>
        <taxon>Magnoliopsida</taxon>
        <taxon>eudicotyledons</taxon>
        <taxon>Gunneridae</taxon>
        <taxon>Pentapetalae</taxon>
        <taxon>rosids</taxon>
        <taxon>fabids</taxon>
        <taxon>Malpighiales</taxon>
        <taxon>Salicaceae</taxon>
        <taxon>Saliceae</taxon>
        <taxon>Salix</taxon>
    </lineage>
</organism>
<gene>
    <name evidence="1" type="ORF">SADUNF_Sadunf03G0023600</name>
</gene>
<name>A0A835KFP3_9ROSI</name>
<evidence type="ECO:0000313" key="2">
    <source>
        <dbReference type="Proteomes" id="UP000657918"/>
    </source>
</evidence>
<sequence>MAVKSVVALREILVRGVAIFAKVVGAMKAGGERMFKPWKRKKRLGGFTSDTTDNIGEFLG</sequence>
<keyword evidence="2" id="KW-1185">Reference proteome</keyword>
<reference evidence="1 2" key="1">
    <citation type="submission" date="2020-10" db="EMBL/GenBank/DDBJ databases">
        <title>Plant Genome Project.</title>
        <authorList>
            <person name="Zhang R.-G."/>
        </authorList>
    </citation>
    <scope>NUCLEOTIDE SEQUENCE [LARGE SCALE GENOMIC DNA]</scope>
    <source>
        <strain evidence="1">FAFU-HL-1</strain>
        <tissue evidence="1">Leaf</tissue>
    </source>
</reference>
<dbReference type="AlphaFoldDB" id="A0A835KFP3"/>
<comment type="caution">
    <text evidence="1">The sequence shown here is derived from an EMBL/GenBank/DDBJ whole genome shotgun (WGS) entry which is preliminary data.</text>
</comment>
<protein>
    <submittedName>
        <fullName evidence="1">Uncharacterized protein</fullName>
    </submittedName>
</protein>
<proteinExistence type="predicted"/>
<accession>A0A835KFP3</accession>
<dbReference type="Proteomes" id="UP000657918">
    <property type="component" value="Unassembled WGS sequence"/>
</dbReference>
<dbReference type="EMBL" id="JADGMS010000003">
    <property type="protein sequence ID" value="KAF9685141.1"/>
    <property type="molecule type" value="Genomic_DNA"/>
</dbReference>